<evidence type="ECO:0000313" key="10">
    <source>
        <dbReference type="EMBL" id="ROO87239.1"/>
    </source>
</evidence>
<evidence type="ECO:0000256" key="2">
    <source>
        <dbReference type="ARBA" id="ARBA00001947"/>
    </source>
</evidence>
<dbReference type="EMBL" id="RJKE01000001">
    <property type="protein sequence ID" value="ROO87239.1"/>
    <property type="molecule type" value="Genomic_DNA"/>
</dbReference>
<keyword evidence="4" id="KW-0028">Amino-acid biosynthesis</keyword>
<evidence type="ECO:0000313" key="11">
    <source>
        <dbReference type="Proteomes" id="UP000272400"/>
    </source>
</evidence>
<dbReference type="Pfam" id="PF01546">
    <property type="entry name" value="Peptidase_M20"/>
    <property type="match status" value="1"/>
</dbReference>
<dbReference type="OrthoDB" id="7055905at2"/>
<name>A0A3N1D143_9ACTN</name>
<keyword evidence="6" id="KW-0378">Hydrolase</keyword>
<keyword evidence="8" id="KW-0170">Cobalt</keyword>
<evidence type="ECO:0000256" key="4">
    <source>
        <dbReference type="ARBA" id="ARBA00022605"/>
    </source>
</evidence>
<gene>
    <name evidence="10" type="ORF">EDD29_4833</name>
</gene>
<feature type="domain" description="Peptidase M20 dimerisation" evidence="9">
    <location>
        <begin position="174"/>
        <end position="278"/>
    </location>
</feature>
<dbReference type="NCBIfam" id="TIGR01910">
    <property type="entry name" value="DapE-ArgE"/>
    <property type="match status" value="1"/>
</dbReference>
<dbReference type="InterPro" id="IPR002933">
    <property type="entry name" value="Peptidase_M20"/>
</dbReference>
<organism evidence="10 11">
    <name type="scientific">Actinocorallia herbida</name>
    <dbReference type="NCBI Taxonomy" id="58109"/>
    <lineage>
        <taxon>Bacteria</taxon>
        <taxon>Bacillati</taxon>
        <taxon>Actinomycetota</taxon>
        <taxon>Actinomycetes</taxon>
        <taxon>Streptosporangiales</taxon>
        <taxon>Thermomonosporaceae</taxon>
        <taxon>Actinocorallia</taxon>
    </lineage>
</organism>
<dbReference type="PANTHER" id="PTHR43808:SF8">
    <property type="entry name" value="PEPTIDASE M20 DIMERISATION DOMAIN-CONTAINING PROTEIN"/>
    <property type="match status" value="1"/>
</dbReference>
<dbReference type="Gene3D" id="3.40.630.10">
    <property type="entry name" value="Zn peptidases"/>
    <property type="match status" value="2"/>
</dbReference>
<keyword evidence="11" id="KW-1185">Reference proteome</keyword>
<accession>A0A3N1D143</accession>
<dbReference type="InterPro" id="IPR010182">
    <property type="entry name" value="ArgE/DapE"/>
</dbReference>
<comment type="cofactor">
    <cofactor evidence="2">
        <name>Zn(2+)</name>
        <dbReference type="ChEBI" id="CHEBI:29105"/>
    </cofactor>
</comment>
<sequence>MISLDRVISDTRSLIGIDSQNPGPLEGKCAEWVGNRLTEAGLDVERMPVAEGRDNIVARVPGEGTAPRLVLLGHMDTVPVGEGWTFPPLGGAIADGRLYGRGACDMKAGLALSINLLDALAAGGRPPAGDVLLVATVDEEAPDMAGAHRLVESGLLRPDDQVLALEPTGMRLRIAQMGLRWLTLRVRGRMAHAGRAHLGIDANHLMAKIVDRLKTVFAALPYEDELLGRPRFTCGTFHGGVATNVVPPSCEAGLDVRIVPPMTPAHAQAIVDRVAAAVIAEYPGAEYVIEPLGAERPPVRASDDAPVVRGLRAAHLEHTGRAVPVGGADGHEAYTDASMVAALTGSTSCTVFGPGATDQAHTADEYVPLADLDLGARMLGTLVNNWGETAL</sequence>
<dbReference type="PANTHER" id="PTHR43808">
    <property type="entry name" value="ACETYLORNITHINE DEACETYLASE"/>
    <property type="match status" value="1"/>
</dbReference>
<dbReference type="SUPFAM" id="SSF55031">
    <property type="entry name" value="Bacterial exopeptidase dimerisation domain"/>
    <property type="match status" value="1"/>
</dbReference>
<evidence type="ECO:0000256" key="7">
    <source>
        <dbReference type="ARBA" id="ARBA00022833"/>
    </source>
</evidence>
<dbReference type="AlphaFoldDB" id="A0A3N1D143"/>
<dbReference type="CDD" id="cd08659">
    <property type="entry name" value="M20_ArgE_DapE-like"/>
    <property type="match status" value="1"/>
</dbReference>
<evidence type="ECO:0000256" key="1">
    <source>
        <dbReference type="ARBA" id="ARBA00001941"/>
    </source>
</evidence>
<dbReference type="Pfam" id="PF07687">
    <property type="entry name" value="M20_dimer"/>
    <property type="match status" value="1"/>
</dbReference>
<keyword evidence="5" id="KW-0479">Metal-binding</keyword>
<dbReference type="Proteomes" id="UP000272400">
    <property type="component" value="Unassembled WGS sequence"/>
</dbReference>
<evidence type="ECO:0000256" key="3">
    <source>
        <dbReference type="ARBA" id="ARBA00006247"/>
    </source>
</evidence>
<dbReference type="InterPro" id="IPR011650">
    <property type="entry name" value="Peptidase_M20_dimer"/>
</dbReference>
<comment type="cofactor">
    <cofactor evidence="1">
        <name>Co(2+)</name>
        <dbReference type="ChEBI" id="CHEBI:48828"/>
    </cofactor>
</comment>
<evidence type="ECO:0000256" key="8">
    <source>
        <dbReference type="ARBA" id="ARBA00023285"/>
    </source>
</evidence>
<dbReference type="RefSeq" id="WP_123666545.1">
    <property type="nucleotide sequence ID" value="NZ_RJKE01000001.1"/>
</dbReference>
<dbReference type="GO" id="GO:0046872">
    <property type="term" value="F:metal ion binding"/>
    <property type="evidence" value="ECO:0007669"/>
    <property type="project" value="UniProtKB-KW"/>
</dbReference>
<dbReference type="InterPro" id="IPR036264">
    <property type="entry name" value="Bact_exopeptidase_dim_dom"/>
</dbReference>
<protein>
    <submittedName>
        <fullName evidence="10">Succinyl-diaminopimelate desuccinylase</fullName>
    </submittedName>
</protein>
<dbReference type="GO" id="GO:0016787">
    <property type="term" value="F:hydrolase activity"/>
    <property type="evidence" value="ECO:0007669"/>
    <property type="project" value="UniProtKB-KW"/>
</dbReference>
<comment type="caution">
    <text evidence="10">The sequence shown here is derived from an EMBL/GenBank/DDBJ whole genome shotgun (WGS) entry which is preliminary data.</text>
</comment>
<keyword evidence="7" id="KW-0862">Zinc</keyword>
<dbReference type="InterPro" id="IPR050072">
    <property type="entry name" value="Peptidase_M20A"/>
</dbReference>
<dbReference type="GO" id="GO:0008652">
    <property type="term" value="P:amino acid biosynthetic process"/>
    <property type="evidence" value="ECO:0007669"/>
    <property type="project" value="UniProtKB-KW"/>
</dbReference>
<dbReference type="SUPFAM" id="SSF53187">
    <property type="entry name" value="Zn-dependent exopeptidases"/>
    <property type="match status" value="1"/>
</dbReference>
<proteinExistence type="inferred from homology"/>
<reference evidence="10 11" key="1">
    <citation type="submission" date="2018-11" db="EMBL/GenBank/DDBJ databases">
        <title>Sequencing the genomes of 1000 actinobacteria strains.</title>
        <authorList>
            <person name="Klenk H.-P."/>
        </authorList>
    </citation>
    <scope>NUCLEOTIDE SEQUENCE [LARGE SCALE GENOMIC DNA]</scope>
    <source>
        <strain evidence="10 11">DSM 44254</strain>
    </source>
</reference>
<evidence type="ECO:0000256" key="5">
    <source>
        <dbReference type="ARBA" id="ARBA00022723"/>
    </source>
</evidence>
<evidence type="ECO:0000259" key="9">
    <source>
        <dbReference type="Pfam" id="PF07687"/>
    </source>
</evidence>
<evidence type="ECO:0000256" key="6">
    <source>
        <dbReference type="ARBA" id="ARBA00022801"/>
    </source>
</evidence>
<comment type="similarity">
    <text evidence="3">Belongs to the peptidase M20A family.</text>
</comment>
<dbReference type="Gene3D" id="3.30.70.360">
    <property type="match status" value="1"/>
</dbReference>